<evidence type="ECO:0000256" key="4">
    <source>
        <dbReference type="ARBA" id="ARBA00022448"/>
    </source>
</evidence>
<keyword evidence="12" id="KW-0966">Cell projection</keyword>
<dbReference type="GO" id="GO:0071973">
    <property type="term" value="P:bacterial-type flagellum-dependent cell motility"/>
    <property type="evidence" value="ECO:0007669"/>
    <property type="project" value="InterPro"/>
</dbReference>
<evidence type="ECO:0000256" key="9">
    <source>
        <dbReference type="ARBA" id="ARBA00023136"/>
    </source>
</evidence>
<keyword evidence="5" id="KW-1003">Cell membrane</keyword>
<reference evidence="12 13" key="1">
    <citation type="submission" date="2018-06" db="EMBL/GenBank/DDBJ databases">
        <authorList>
            <consortium name="Pathogen Informatics"/>
            <person name="Doyle S."/>
        </authorList>
    </citation>
    <scope>NUCLEOTIDE SEQUENCE [LARGE SCALE GENOMIC DNA]</scope>
    <source>
        <strain evidence="12 13">NCTC13102</strain>
    </source>
</reference>
<keyword evidence="12" id="KW-0969">Cilium</keyword>
<comment type="similarity">
    <text evidence="2">Belongs to the FliJ family.</text>
</comment>
<dbReference type="AlphaFoldDB" id="A0A2X3BH73"/>
<dbReference type="GO" id="GO:0009288">
    <property type="term" value="C:bacterial-type flagellum"/>
    <property type="evidence" value="ECO:0007669"/>
    <property type="project" value="InterPro"/>
</dbReference>
<dbReference type="InterPro" id="IPR053716">
    <property type="entry name" value="Flag_assembly_chemotaxis_eff"/>
</dbReference>
<keyword evidence="8" id="KW-0653">Protein transport</keyword>
<sequence>MSKSKSSLLVLKEAKPFIDKLRFNETTGVFKRYNQMKTKFDAILKAQKQKLSICEMKIAKTNAKALALQSAIDAMVAEAAQIEIPQSADFGTLLQIRAMKKSQINDIQSQQIQLAVLKQEVRTLKQEYKHIYMEFEKIKYLQEKEQEHILKALKQKEQKMLDEMGTLLYIKENL</sequence>
<evidence type="ECO:0000256" key="10">
    <source>
        <dbReference type="ARBA" id="ARBA00023225"/>
    </source>
</evidence>
<dbReference type="GO" id="GO:0006935">
    <property type="term" value="P:chemotaxis"/>
    <property type="evidence" value="ECO:0007669"/>
    <property type="project" value="UniProtKB-KW"/>
</dbReference>
<feature type="coiled-coil region" evidence="11">
    <location>
        <begin position="100"/>
        <end position="134"/>
    </location>
</feature>
<name>A0A2X3BH73_9HELI</name>
<dbReference type="Proteomes" id="UP000250166">
    <property type="component" value="Unassembled WGS sequence"/>
</dbReference>
<gene>
    <name evidence="12" type="ORF">NCTC13102_01111</name>
</gene>
<evidence type="ECO:0000256" key="11">
    <source>
        <dbReference type="SAM" id="Coils"/>
    </source>
</evidence>
<keyword evidence="9" id="KW-0472">Membrane</keyword>
<keyword evidence="7" id="KW-1005">Bacterial flagellum biogenesis</keyword>
<evidence type="ECO:0000256" key="1">
    <source>
        <dbReference type="ARBA" id="ARBA00004413"/>
    </source>
</evidence>
<dbReference type="GO" id="GO:0015031">
    <property type="term" value="P:protein transport"/>
    <property type="evidence" value="ECO:0007669"/>
    <property type="project" value="UniProtKB-KW"/>
</dbReference>
<evidence type="ECO:0000313" key="12">
    <source>
        <dbReference type="EMBL" id="SQB98646.1"/>
    </source>
</evidence>
<evidence type="ECO:0000256" key="6">
    <source>
        <dbReference type="ARBA" id="ARBA00022500"/>
    </source>
</evidence>
<dbReference type="Gene3D" id="1.10.287.1700">
    <property type="match status" value="1"/>
</dbReference>
<organism evidence="12 13">
    <name type="scientific">Helicobacter fennelliae</name>
    <dbReference type="NCBI Taxonomy" id="215"/>
    <lineage>
        <taxon>Bacteria</taxon>
        <taxon>Pseudomonadati</taxon>
        <taxon>Campylobacterota</taxon>
        <taxon>Epsilonproteobacteria</taxon>
        <taxon>Campylobacterales</taxon>
        <taxon>Helicobacteraceae</taxon>
        <taxon>Helicobacter</taxon>
    </lineage>
</organism>
<protein>
    <recommendedName>
        <fullName evidence="3">Flagellar FliJ protein</fullName>
    </recommendedName>
</protein>
<dbReference type="Pfam" id="PF02050">
    <property type="entry name" value="FliJ"/>
    <property type="match status" value="1"/>
</dbReference>
<keyword evidence="11" id="KW-0175">Coiled coil</keyword>
<evidence type="ECO:0000256" key="8">
    <source>
        <dbReference type="ARBA" id="ARBA00022927"/>
    </source>
</evidence>
<dbReference type="InterPro" id="IPR012823">
    <property type="entry name" value="Flagell_FliJ"/>
</dbReference>
<keyword evidence="12" id="KW-0282">Flagellum</keyword>
<evidence type="ECO:0000256" key="3">
    <source>
        <dbReference type="ARBA" id="ARBA00020392"/>
    </source>
</evidence>
<evidence type="ECO:0000256" key="7">
    <source>
        <dbReference type="ARBA" id="ARBA00022795"/>
    </source>
</evidence>
<keyword evidence="6" id="KW-0145">Chemotaxis</keyword>
<comment type="subcellular location">
    <subcellularLocation>
        <location evidence="1">Cell membrane</location>
        <topology evidence="1">Peripheral membrane protein</topology>
        <orientation evidence="1">Cytoplasmic side</orientation>
    </subcellularLocation>
</comment>
<dbReference type="RefSeq" id="WP_158413036.1">
    <property type="nucleotide sequence ID" value="NZ_JAERIV010000004.1"/>
</dbReference>
<evidence type="ECO:0000256" key="2">
    <source>
        <dbReference type="ARBA" id="ARBA00010004"/>
    </source>
</evidence>
<dbReference type="GO" id="GO:0005886">
    <property type="term" value="C:plasma membrane"/>
    <property type="evidence" value="ECO:0007669"/>
    <property type="project" value="UniProtKB-SubCell"/>
</dbReference>
<accession>A0A2X3BH73</accession>
<evidence type="ECO:0000256" key="5">
    <source>
        <dbReference type="ARBA" id="ARBA00022475"/>
    </source>
</evidence>
<keyword evidence="4" id="KW-0813">Transport</keyword>
<evidence type="ECO:0000313" key="13">
    <source>
        <dbReference type="Proteomes" id="UP000250166"/>
    </source>
</evidence>
<keyword evidence="10" id="KW-1006">Bacterial flagellum protein export</keyword>
<dbReference type="EMBL" id="UAWL01000006">
    <property type="protein sequence ID" value="SQB98646.1"/>
    <property type="molecule type" value="Genomic_DNA"/>
</dbReference>
<dbReference type="GO" id="GO:0044781">
    <property type="term" value="P:bacterial-type flagellum organization"/>
    <property type="evidence" value="ECO:0007669"/>
    <property type="project" value="UniProtKB-KW"/>
</dbReference>
<proteinExistence type="inferred from homology"/>